<feature type="compositionally biased region" description="Polar residues" evidence="1">
    <location>
        <begin position="91"/>
        <end position="106"/>
    </location>
</feature>
<dbReference type="Proteomes" id="UP000305948">
    <property type="component" value="Unassembled WGS sequence"/>
</dbReference>
<proteinExistence type="predicted"/>
<gene>
    <name evidence="2" type="ORF">OE88DRAFT_1731571</name>
</gene>
<dbReference type="OrthoDB" id="2669285at2759"/>
<keyword evidence="3" id="KW-1185">Reference proteome</keyword>
<feature type="region of interest" description="Disordered" evidence="1">
    <location>
        <begin position="1"/>
        <end position="109"/>
    </location>
</feature>
<evidence type="ECO:0000313" key="3">
    <source>
        <dbReference type="Proteomes" id="UP000305948"/>
    </source>
</evidence>
<name>A0A5C3NDZ1_9AGAM</name>
<organism evidence="2 3">
    <name type="scientific">Heliocybe sulcata</name>
    <dbReference type="NCBI Taxonomy" id="5364"/>
    <lineage>
        <taxon>Eukaryota</taxon>
        <taxon>Fungi</taxon>
        <taxon>Dikarya</taxon>
        <taxon>Basidiomycota</taxon>
        <taxon>Agaricomycotina</taxon>
        <taxon>Agaricomycetes</taxon>
        <taxon>Gloeophyllales</taxon>
        <taxon>Gloeophyllaceae</taxon>
        <taxon>Heliocybe</taxon>
    </lineage>
</organism>
<feature type="compositionally biased region" description="Low complexity" evidence="1">
    <location>
        <begin position="49"/>
        <end position="65"/>
    </location>
</feature>
<protein>
    <submittedName>
        <fullName evidence="2">Uncharacterized protein</fullName>
    </submittedName>
</protein>
<dbReference type="AlphaFoldDB" id="A0A5C3NDZ1"/>
<evidence type="ECO:0000256" key="1">
    <source>
        <dbReference type="SAM" id="MobiDB-lite"/>
    </source>
</evidence>
<evidence type="ECO:0000313" key="2">
    <source>
        <dbReference type="EMBL" id="TFK55934.1"/>
    </source>
</evidence>
<dbReference type="EMBL" id="ML213504">
    <property type="protein sequence ID" value="TFK55934.1"/>
    <property type="molecule type" value="Genomic_DNA"/>
</dbReference>
<reference evidence="2 3" key="1">
    <citation type="journal article" date="2019" name="Nat. Ecol. Evol.">
        <title>Megaphylogeny resolves global patterns of mushroom evolution.</title>
        <authorList>
            <person name="Varga T."/>
            <person name="Krizsan K."/>
            <person name="Foldi C."/>
            <person name="Dima B."/>
            <person name="Sanchez-Garcia M."/>
            <person name="Sanchez-Ramirez S."/>
            <person name="Szollosi G.J."/>
            <person name="Szarkandi J.G."/>
            <person name="Papp V."/>
            <person name="Albert L."/>
            <person name="Andreopoulos W."/>
            <person name="Angelini C."/>
            <person name="Antonin V."/>
            <person name="Barry K.W."/>
            <person name="Bougher N.L."/>
            <person name="Buchanan P."/>
            <person name="Buyck B."/>
            <person name="Bense V."/>
            <person name="Catcheside P."/>
            <person name="Chovatia M."/>
            <person name="Cooper J."/>
            <person name="Damon W."/>
            <person name="Desjardin D."/>
            <person name="Finy P."/>
            <person name="Geml J."/>
            <person name="Haridas S."/>
            <person name="Hughes K."/>
            <person name="Justo A."/>
            <person name="Karasinski D."/>
            <person name="Kautmanova I."/>
            <person name="Kiss B."/>
            <person name="Kocsube S."/>
            <person name="Kotiranta H."/>
            <person name="LaButti K.M."/>
            <person name="Lechner B.E."/>
            <person name="Liimatainen K."/>
            <person name="Lipzen A."/>
            <person name="Lukacs Z."/>
            <person name="Mihaltcheva S."/>
            <person name="Morgado L.N."/>
            <person name="Niskanen T."/>
            <person name="Noordeloos M.E."/>
            <person name="Ohm R.A."/>
            <person name="Ortiz-Santana B."/>
            <person name="Ovrebo C."/>
            <person name="Racz N."/>
            <person name="Riley R."/>
            <person name="Savchenko A."/>
            <person name="Shiryaev A."/>
            <person name="Soop K."/>
            <person name="Spirin V."/>
            <person name="Szebenyi C."/>
            <person name="Tomsovsky M."/>
            <person name="Tulloss R.E."/>
            <person name="Uehling J."/>
            <person name="Grigoriev I.V."/>
            <person name="Vagvolgyi C."/>
            <person name="Papp T."/>
            <person name="Martin F.M."/>
            <person name="Miettinen O."/>
            <person name="Hibbett D.S."/>
            <person name="Nagy L.G."/>
        </authorList>
    </citation>
    <scope>NUCLEOTIDE SEQUENCE [LARGE SCALE GENOMIC DNA]</scope>
    <source>
        <strain evidence="2 3">OMC1185</strain>
    </source>
</reference>
<sequence length="135" mass="14415">MSSPGPSTPTRSPGPPAYGDVFSLATPETAMRARNTKRPMPGLFRTDSESTISSTTASPTSTIASLPMSSHSRASTAEPGTPRSFTEALANRSQFRPTGQYTNGSSMRIGIRSDPTLVTCFDPADKELYDLWAPK</sequence>
<accession>A0A5C3NDZ1</accession>
<feature type="compositionally biased region" description="Low complexity" evidence="1">
    <location>
        <begin position="1"/>
        <end position="11"/>
    </location>
</feature>